<dbReference type="SUPFAM" id="SSF55826">
    <property type="entry name" value="YbaK/ProRS associated domain"/>
    <property type="match status" value="1"/>
</dbReference>
<dbReference type="Gene3D" id="3.90.960.10">
    <property type="entry name" value="YbaK/aminoacyl-tRNA synthetase-associated domain"/>
    <property type="match status" value="1"/>
</dbReference>
<keyword evidence="3" id="KW-1185">Reference proteome</keyword>
<dbReference type="OrthoDB" id="8536235at2"/>
<proteinExistence type="predicted"/>
<dbReference type="AlphaFoldDB" id="A0A3E0A129"/>
<evidence type="ECO:0000313" key="2">
    <source>
        <dbReference type="EMBL" id="REG02134.1"/>
    </source>
</evidence>
<dbReference type="InterPro" id="IPR036754">
    <property type="entry name" value="YbaK/aa-tRNA-synt-asso_dom_sf"/>
</dbReference>
<evidence type="ECO:0000313" key="3">
    <source>
        <dbReference type="Proteomes" id="UP000256913"/>
    </source>
</evidence>
<dbReference type="InterPro" id="IPR007214">
    <property type="entry name" value="YbaK/aa-tRNA-synth-assoc-dom"/>
</dbReference>
<dbReference type="RefSeq" id="WP_116074899.1">
    <property type="nucleotide sequence ID" value="NZ_BONB01000016.1"/>
</dbReference>
<dbReference type="Proteomes" id="UP000256913">
    <property type="component" value="Unassembled WGS sequence"/>
</dbReference>
<dbReference type="EMBL" id="QUMQ01000001">
    <property type="protein sequence ID" value="REG02134.1"/>
    <property type="molecule type" value="Genomic_DNA"/>
</dbReference>
<accession>A0A3E0A129</accession>
<dbReference type="CDD" id="cd04333">
    <property type="entry name" value="ProX_deacylase"/>
    <property type="match status" value="1"/>
</dbReference>
<dbReference type="PANTHER" id="PTHR30411">
    <property type="entry name" value="CYTOPLASMIC PROTEIN"/>
    <property type="match status" value="1"/>
</dbReference>
<dbReference type="GO" id="GO:0002161">
    <property type="term" value="F:aminoacyl-tRNA deacylase activity"/>
    <property type="evidence" value="ECO:0007669"/>
    <property type="project" value="InterPro"/>
</dbReference>
<comment type="caution">
    <text evidence="2">The sequence shown here is derived from an EMBL/GenBank/DDBJ whole genome shotgun (WGS) entry which is preliminary data.</text>
</comment>
<sequence length="163" mass="16603">MQPHANVRAVQDALDAAGARDAAGQPSQVRILEDAAPTAAAAAAQVGVEVGAIANSLVFDADGAPLLVLTSGAHRVDTARVAKEHGIEKVKRASPDFVRAHTGQVIGGVAPIHPGLPAMRTLVDTALFAFDEVWAAGGIPHAVFPITPAELERLTGGTVTDVA</sequence>
<gene>
    <name evidence="2" type="ORF">DFJ67_8226</name>
</gene>
<dbReference type="Pfam" id="PF04073">
    <property type="entry name" value="tRNA_edit"/>
    <property type="match status" value="1"/>
</dbReference>
<feature type="domain" description="YbaK/aminoacyl-tRNA synthetase-associated" evidence="1">
    <location>
        <begin position="35"/>
        <end position="154"/>
    </location>
</feature>
<dbReference type="PANTHER" id="PTHR30411:SF1">
    <property type="entry name" value="CYTOPLASMIC PROTEIN"/>
    <property type="match status" value="1"/>
</dbReference>
<reference evidence="2 3" key="1">
    <citation type="submission" date="2018-08" db="EMBL/GenBank/DDBJ databases">
        <title>Sequencing the genomes of 1000 actinobacteria strains.</title>
        <authorList>
            <person name="Klenk H.-P."/>
        </authorList>
    </citation>
    <scope>NUCLEOTIDE SEQUENCE [LARGE SCALE GENOMIC DNA]</scope>
    <source>
        <strain evidence="2 3">DSM 44099</strain>
    </source>
</reference>
<name>A0A3E0A129_9ACTN</name>
<organism evidence="2 3">
    <name type="scientific">Asanoa ferruginea</name>
    <dbReference type="NCBI Taxonomy" id="53367"/>
    <lineage>
        <taxon>Bacteria</taxon>
        <taxon>Bacillati</taxon>
        <taxon>Actinomycetota</taxon>
        <taxon>Actinomycetes</taxon>
        <taxon>Micromonosporales</taxon>
        <taxon>Micromonosporaceae</taxon>
        <taxon>Asanoa</taxon>
    </lineage>
</organism>
<protein>
    <submittedName>
        <fullName evidence="2">Prolyl-tRNA editing enzyme YbaK/EbsC (Cys-tRNA(Pro) deacylase)</fullName>
    </submittedName>
</protein>
<evidence type="ECO:0000259" key="1">
    <source>
        <dbReference type="Pfam" id="PF04073"/>
    </source>
</evidence>